<keyword evidence="10" id="KW-0812">Transmembrane</keyword>
<feature type="domain" description="Histidine kinase" evidence="11">
    <location>
        <begin position="211"/>
        <end position="416"/>
    </location>
</feature>
<comment type="subcellular location">
    <subcellularLocation>
        <location evidence="2">Cell membrane</location>
        <topology evidence="2">Multi-pass membrane protein</topology>
    </subcellularLocation>
</comment>
<accession>A0A3S3PCE4</accession>
<dbReference type="RefSeq" id="WP_128157683.1">
    <property type="nucleotide sequence ID" value="NZ_JBHSOM010000010.1"/>
</dbReference>
<dbReference type="EC" id="2.7.13.3" evidence="3"/>
<dbReference type="InterPro" id="IPR004358">
    <property type="entry name" value="Sig_transdc_His_kin-like_C"/>
</dbReference>
<dbReference type="Pfam" id="PF02518">
    <property type="entry name" value="HATPase_c"/>
    <property type="match status" value="1"/>
</dbReference>
<dbReference type="SMART" id="SM00387">
    <property type="entry name" value="HATPase_c"/>
    <property type="match status" value="1"/>
</dbReference>
<dbReference type="SUPFAM" id="SSF47384">
    <property type="entry name" value="Homodimeric domain of signal transducing histidine kinase"/>
    <property type="match status" value="1"/>
</dbReference>
<dbReference type="CDD" id="cd00082">
    <property type="entry name" value="HisKA"/>
    <property type="match status" value="1"/>
</dbReference>
<dbReference type="Proteomes" id="UP000288071">
    <property type="component" value="Unassembled WGS sequence"/>
</dbReference>
<evidence type="ECO:0000256" key="4">
    <source>
        <dbReference type="ARBA" id="ARBA00022475"/>
    </source>
</evidence>
<keyword evidence="13" id="KW-1185">Reference proteome</keyword>
<evidence type="ECO:0000256" key="2">
    <source>
        <dbReference type="ARBA" id="ARBA00004651"/>
    </source>
</evidence>
<dbReference type="EMBL" id="SAVA01000013">
    <property type="protein sequence ID" value="RWR48964.1"/>
    <property type="molecule type" value="Genomic_DNA"/>
</dbReference>
<organism evidence="12 13">
    <name type="scientific">Paenirhodobacter huangdaonensis</name>
    <dbReference type="NCBI Taxonomy" id="2501515"/>
    <lineage>
        <taxon>Bacteria</taxon>
        <taxon>Pseudomonadati</taxon>
        <taxon>Pseudomonadota</taxon>
        <taxon>Alphaproteobacteria</taxon>
        <taxon>Rhodobacterales</taxon>
        <taxon>Rhodobacter group</taxon>
        <taxon>Paenirhodobacter</taxon>
    </lineage>
</organism>
<evidence type="ECO:0000256" key="5">
    <source>
        <dbReference type="ARBA" id="ARBA00022553"/>
    </source>
</evidence>
<evidence type="ECO:0000256" key="10">
    <source>
        <dbReference type="SAM" id="Phobius"/>
    </source>
</evidence>
<dbReference type="PANTHER" id="PTHR44936">
    <property type="entry name" value="SENSOR PROTEIN CREC"/>
    <property type="match status" value="1"/>
</dbReference>
<keyword evidence="9" id="KW-0067">ATP-binding</keyword>
<keyword evidence="5" id="KW-0597">Phosphoprotein</keyword>
<sequence>MTPVPPAAAPRPDPDHVAAHDTAWLLVQIRWVAIASQFAATVYAAQVLGIDLPRGQMATVSALLVAFNLLTALSLRPKGPPVPDWVIAAQLGFDTLAGTMLLALSGGALNPFTLLLLVPVMLAVSLCAPARALPIYLLANACVWGLTLLPAPPGRGTGAIFLAFILASTILSWFTLRLRANLAARAAAIEALHRERAEADQLVGLGLLASGMAHELGTPLTTLAVTLDDWAELGLPDEPGRSAALSAMIAEVKRCREIVSRTLRAAGRERFEAAAEVRAEPEFRRLLALWSMTRDRSPVPLAVTPGPQARFLTEPMFEAAALNLLDNAEAAAPGTLAATLSVTAEDVVFTLTDRGPGFPAAVLDHPGAPFVSGSPEAGRGLGLFLTRNALARLGGRMELSNGDRGAVIRITLPRLDRDGDLA</sequence>
<dbReference type="Gene3D" id="3.30.565.10">
    <property type="entry name" value="Histidine kinase-like ATPase, C-terminal domain"/>
    <property type="match status" value="1"/>
</dbReference>
<reference evidence="13" key="2">
    <citation type="submission" date="2019-01" db="EMBL/GenBank/DDBJ databases">
        <title>Sinorhodobacter populi sp. nov. isolated from the symptomatic bark tissue of Populus euramericana canker.</title>
        <authorList>
            <person name="Li Y."/>
        </authorList>
    </citation>
    <scope>NUCLEOTIDE SEQUENCE [LARGE SCALE GENOMIC DNA]</scope>
    <source>
        <strain evidence="13">CGMCC 1.12963</strain>
    </source>
</reference>
<dbReference type="InterPro" id="IPR036097">
    <property type="entry name" value="HisK_dim/P_sf"/>
</dbReference>
<evidence type="ECO:0000256" key="1">
    <source>
        <dbReference type="ARBA" id="ARBA00000085"/>
    </source>
</evidence>
<dbReference type="InterPro" id="IPR050980">
    <property type="entry name" value="2C_sensor_his_kinase"/>
</dbReference>
<evidence type="ECO:0000256" key="8">
    <source>
        <dbReference type="ARBA" id="ARBA00022777"/>
    </source>
</evidence>
<comment type="catalytic activity">
    <reaction evidence="1">
        <text>ATP + protein L-histidine = ADP + protein N-phospho-L-histidine.</text>
        <dbReference type="EC" id="2.7.13.3"/>
    </reaction>
</comment>
<keyword evidence="10" id="KW-0472">Membrane</keyword>
<dbReference type="PROSITE" id="PS50109">
    <property type="entry name" value="HIS_KIN"/>
    <property type="match status" value="1"/>
</dbReference>
<dbReference type="PRINTS" id="PR00344">
    <property type="entry name" value="BCTRLSENSOR"/>
</dbReference>
<dbReference type="AlphaFoldDB" id="A0A3S3PCE4"/>
<dbReference type="GO" id="GO:0005886">
    <property type="term" value="C:plasma membrane"/>
    <property type="evidence" value="ECO:0007669"/>
    <property type="project" value="UniProtKB-SubCell"/>
</dbReference>
<keyword evidence="10" id="KW-1133">Transmembrane helix</keyword>
<dbReference type="SUPFAM" id="SSF55874">
    <property type="entry name" value="ATPase domain of HSP90 chaperone/DNA topoisomerase II/histidine kinase"/>
    <property type="match status" value="1"/>
</dbReference>
<feature type="transmembrane region" description="Helical" evidence="10">
    <location>
        <begin position="23"/>
        <end position="45"/>
    </location>
</feature>
<feature type="transmembrane region" description="Helical" evidence="10">
    <location>
        <begin position="95"/>
        <end position="121"/>
    </location>
</feature>
<evidence type="ECO:0000256" key="9">
    <source>
        <dbReference type="ARBA" id="ARBA00022840"/>
    </source>
</evidence>
<dbReference type="InterPro" id="IPR003661">
    <property type="entry name" value="HisK_dim/P_dom"/>
</dbReference>
<evidence type="ECO:0000313" key="13">
    <source>
        <dbReference type="Proteomes" id="UP000288071"/>
    </source>
</evidence>
<dbReference type="Gene3D" id="1.10.287.130">
    <property type="match status" value="1"/>
</dbReference>
<keyword evidence="7" id="KW-0547">Nucleotide-binding</keyword>
<reference evidence="12 13" key="1">
    <citation type="submission" date="2019-01" db="EMBL/GenBank/DDBJ databases">
        <title>Sinorhodobacter populi sp. nov. isolated from the symptomatic bark tissue of Populus euramericana canker.</title>
        <authorList>
            <person name="Xu G."/>
        </authorList>
    </citation>
    <scope>NUCLEOTIDE SEQUENCE [LARGE SCALE GENOMIC DNA]</scope>
    <source>
        <strain evidence="12 13">CGMCC 1.12963</strain>
    </source>
</reference>
<dbReference type="PANTHER" id="PTHR44936:SF10">
    <property type="entry name" value="SENSOR PROTEIN RSTB"/>
    <property type="match status" value="1"/>
</dbReference>
<name>A0A3S3PCE4_9RHOB</name>
<dbReference type="InterPro" id="IPR036890">
    <property type="entry name" value="HATPase_C_sf"/>
</dbReference>
<feature type="transmembrane region" description="Helical" evidence="10">
    <location>
        <begin position="57"/>
        <end position="75"/>
    </location>
</feature>
<evidence type="ECO:0000256" key="7">
    <source>
        <dbReference type="ARBA" id="ARBA00022741"/>
    </source>
</evidence>
<keyword evidence="4" id="KW-1003">Cell membrane</keyword>
<evidence type="ECO:0000313" key="12">
    <source>
        <dbReference type="EMBL" id="RWR48964.1"/>
    </source>
</evidence>
<proteinExistence type="predicted"/>
<keyword evidence="8 12" id="KW-0418">Kinase</keyword>
<dbReference type="GO" id="GO:0000155">
    <property type="term" value="F:phosphorelay sensor kinase activity"/>
    <property type="evidence" value="ECO:0007669"/>
    <property type="project" value="InterPro"/>
</dbReference>
<comment type="caution">
    <text evidence="12">The sequence shown here is derived from an EMBL/GenBank/DDBJ whole genome shotgun (WGS) entry which is preliminary data.</text>
</comment>
<keyword evidence="6" id="KW-0808">Transferase</keyword>
<feature type="transmembrane region" description="Helical" evidence="10">
    <location>
        <begin position="157"/>
        <end position="176"/>
    </location>
</feature>
<evidence type="ECO:0000256" key="6">
    <source>
        <dbReference type="ARBA" id="ARBA00022679"/>
    </source>
</evidence>
<dbReference type="InterPro" id="IPR005467">
    <property type="entry name" value="His_kinase_dom"/>
</dbReference>
<gene>
    <name evidence="12" type="ORF">EOW66_17760</name>
</gene>
<dbReference type="GO" id="GO:0005524">
    <property type="term" value="F:ATP binding"/>
    <property type="evidence" value="ECO:0007669"/>
    <property type="project" value="UniProtKB-KW"/>
</dbReference>
<evidence type="ECO:0000256" key="3">
    <source>
        <dbReference type="ARBA" id="ARBA00012438"/>
    </source>
</evidence>
<evidence type="ECO:0000259" key="11">
    <source>
        <dbReference type="PROSITE" id="PS50109"/>
    </source>
</evidence>
<dbReference type="InterPro" id="IPR003594">
    <property type="entry name" value="HATPase_dom"/>
</dbReference>
<protein>
    <recommendedName>
        <fullName evidence="3">histidine kinase</fullName>
        <ecNumber evidence="3">2.7.13.3</ecNumber>
    </recommendedName>
</protein>